<accession>A0A9N9HSP3</accession>
<feature type="domain" description="dUTPase-like" evidence="1">
    <location>
        <begin position="30"/>
        <end position="97"/>
    </location>
</feature>
<sequence>YEPMKPTKRKQKKKKTTLKYYNDQNLGLQPEKAHSKVAEFDLKYPGKETLVLPPRTVTTFDLKIAEEVPQGSMMQLASRSSLAAKGITVKGGVIDAGY</sequence>
<feature type="non-terminal residue" evidence="2">
    <location>
        <position position="98"/>
    </location>
</feature>
<dbReference type="AlphaFoldDB" id="A0A9N9HSP3"/>
<comment type="caution">
    <text evidence="2">The sequence shown here is derived from an EMBL/GenBank/DDBJ whole genome shotgun (WGS) entry which is preliminary data.</text>
</comment>
<organism evidence="2 3">
    <name type="scientific">Ambispora gerdemannii</name>
    <dbReference type="NCBI Taxonomy" id="144530"/>
    <lineage>
        <taxon>Eukaryota</taxon>
        <taxon>Fungi</taxon>
        <taxon>Fungi incertae sedis</taxon>
        <taxon>Mucoromycota</taxon>
        <taxon>Glomeromycotina</taxon>
        <taxon>Glomeromycetes</taxon>
        <taxon>Archaeosporales</taxon>
        <taxon>Ambisporaceae</taxon>
        <taxon>Ambispora</taxon>
    </lineage>
</organism>
<reference evidence="2" key="1">
    <citation type="submission" date="2021-06" db="EMBL/GenBank/DDBJ databases">
        <authorList>
            <person name="Kallberg Y."/>
            <person name="Tangrot J."/>
            <person name="Rosling A."/>
        </authorList>
    </citation>
    <scope>NUCLEOTIDE SEQUENCE</scope>
    <source>
        <strain evidence="2">MT106</strain>
    </source>
</reference>
<dbReference type="SUPFAM" id="SSF51283">
    <property type="entry name" value="dUTPase-like"/>
    <property type="match status" value="1"/>
</dbReference>
<dbReference type="EMBL" id="CAJVPL010018977">
    <property type="protein sequence ID" value="CAG8703655.1"/>
    <property type="molecule type" value="Genomic_DNA"/>
</dbReference>
<dbReference type="InterPro" id="IPR036157">
    <property type="entry name" value="dUTPase-like_sf"/>
</dbReference>
<keyword evidence="3" id="KW-1185">Reference proteome</keyword>
<dbReference type="Proteomes" id="UP000789831">
    <property type="component" value="Unassembled WGS sequence"/>
</dbReference>
<evidence type="ECO:0000313" key="3">
    <source>
        <dbReference type="Proteomes" id="UP000789831"/>
    </source>
</evidence>
<dbReference type="OrthoDB" id="10261072at2759"/>
<gene>
    <name evidence="2" type="ORF">AGERDE_LOCUS13634</name>
</gene>
<dbReference type="Gene3D" id="2.70.40.10">
    <property type="match status" value="1"/>
</dbReference>
<protein>
    <submittedName>
        <fullName evidence="2">6040_t:CDS:1</fullName>
    </submittedName>
</protein>
<dbReference type="InterPro" id="IPR029054">
    <property type="entry name" value="dUTPase-like"/>
</dbReference>
<feature type="non-terminal residue" evidence="2">
    <location>
        <position position="1"/>
    </location>
</feature>
<evidence type="ECO:0000259" key="1">
    <source>
        <dbReference type="Pfam" id="PF00692"/>
    </source>
</evidence>
<proteinExistence type="predicted"/>
<name>A0A9N9HSP3_9GLOM</name>
<evidence type="ECO:0000313" key="2">
    <source>
        <dbReference type="EMBL" id="CAG8703655.1"/>
    </source>
</evidence>
<dbReference type="Pfam" id="PF00692">
    <property type="entry name" value="dUTPase"/>
    <property type="match status" value="1"/>
</dbReference>